<reference evidence="2" key="1">
    <citation type="journal article" date="2015" name="Nature">
        <title>Complex archaea that bridge the gap between prokaryotes and eukaryotes.</title>
        <authorList>
            <person name="Spang A."/>
            <person name="Saw J.H."/>
            <person name="Jorgensen S.L."/>
            <person name="Zaremba-Niedzwiedzka K."/>
            <person name="Martijn J."/>
            <person name="Lind A.E."/>
            <person name="van Eijk R."/>
            <person name="Schleper C."/>
            <person name="Guy L."/>
            <person name="Ettema T.J."/>
        </authorList>
    </citation>
    <scope>NUCLEOTIDE SEQUENCE</scope>
</reference>
<keyword evidence="1" id="KW-0812">Transmembrane</keyword>
<evidence type="ECO:0000256" key="1">
    <source>
        <dbReference type="SAM" id="Phobius"/>
    </source>
</evidence>
<feature type="transmembrane region" description="Helical" evidence="1">
    <location>
        <begin position="20"/>
        <end position="40"/>
    </location>
</feature>
<evidence type="ECO:0000313" key="2">
    <source>
        <dbReference type="EMBL" id="KKM26494.1"/>
    </source>
</evidence>
<comment type="caution">
    <text evidence="2">The sequence shown here is derived from an EMBL/GenBank/DDBJ whole genome shotgun (WGS) entry which is preliminary data.</text>
</comment>
<proteinExistence type="predicted"/>
<accession>A0A0F9J221</accession>
<organism evidence="2">
    <name type="scientific">marine sediment metagenome</name>
    <dbReference type="NCBI Taxonomy" id="412755"/>
    <lineage>
        <taxon>unclassified sequences</taxon>
        <taxon>metagenomes</taxon>
        <taxon>ecological metagenomes</taxon>
    </lineage>
</organism>
<sequence length="45" mass="4992">MKEKVTFMDLSVPLKIASIFAYIVGIVYSFLFIVGAYVAVTEGFI</sequence>
<gene>
    <name evidence="2" type="ORF">LCGC14_1584110</name>
</gene>
<dbReference type="AlphaFoldDB" id="A0A0F9J221"/>
<protein>
    <submittedName>
        <fullName evidence="2">Uncharacterized protein</fullName>
    </submittedName>
</protein>
<keyword evidence="1" id="KW-1133">Transmembrane helix</keyword>
<name>A0A0F9J221_9ZZZZ</name>
<dbReference type="EMBL" id="LAZR01012501">
    <property type="protein sequence ID" value="KKM26494.1"/>
    <property type="molecule type" value="Genomic_DNA"/>
</dbReference>
<keyword evidence="1" id="KW-0472">Membrane</keyword>